<feature type="domain" description="Peptidase C39-like" evidence="1">
    <location>
        <begin position="26"/>
        <end position="159"/>
    </location>
</feature>
<dbReference type="PROSITE" id="PS00639">
    <property type="entry name" value="THIOL_PROTEASE_HIS"/>
    <property type="match status" value="1"/>
</dbReference>
<gene>
    <name evidence="2" type="ORF">PV02_08180</name>
</gene>
<protein>
    <recommendedName>
        <fullName evidence="1">Peptidase C39-like domain-containing protein</fullName>
    </recommendedName>
</protein>
<dbReference type="AlphaFoldDB" id="A0AAE3KXK8"/>
<dbReference type="InterPro" id="IPR039564">
    <property type="entry name" value="Peptidase_C39-like"/>
</dbReference>
<sequence length="362" mass="39950">MASTDYAGVPATYTSDNSTGTHRIILPVPYHNQGDTSWCLYYCLAMMADYNNRHIEPWMIASHFSSGNNETFSGQYNPFDHSLEDHMEENYSLVIRKRVWGNSLKQVDAESLNSVIKSNIDRGQPVLMAFQYNTPEGTKAGHAILAVGYDDSSIYISDPSGALTVDVFGKGGKYIAVPISWEEFNEQLAGNVRPSNMAFTIEVLDSAPASTPAGSVYLADYSDHGYSYLSFVNRTDSMDIGLLRLDGSRRGYYIARASDVSSYREPTLNDSMCVFFTVANPFPEEKTYVVVNELIRKDTGDSMKNFRCLMEMEAPAYGMASKGVNYSNQLGAVSPGAYSVVVTLLDSEMQEIASTSVDINIS</sequence>
<evidence type="ECO:0000313" key="2">
    <source>
        <dbReference type="EMBL" id="MCQ6963021.1"/>
    </source>
</evidence>
<evidence type="ECO:0000259" key="1">
    <source>
        <dbReference type="Pfam" id="PF13529"/>
    </source>
</evidence>
<accession>A0AAE3KXK8</accession>
<name>A0AAE3KXK8_9EURY</name>
<dbReference type="RefSeq" id="WP_256622903.1">
    <property type="nucleotide sequence ID" value="NZ_JTEO01000004.1"/>
</dbReference>
<dbReference type="Proteomes" id="UP001206983">
    <property type="component" value="Unassembled WGS sequence"/>
</dbReference>
<reference evidence="2 3" key="1">
    <citation type="journal article" date="2011" name="Appl. Environ. Microbiol.">
        <title>Methanogenic archaea isolated from Taiwan's Chelungpu fault.</title>
        <authorList>
            <person name="Wu S.Y."/>
            <person name="Lai M.C."/>
        </authorList>
    </citation>
    <scope>NUCLEOTIDE SEQUENCE [LARGE SCALE GENOMIC DNA]</scope>
    <source>
        <strain evidence="2 3">St545Mb</strain>
    </source>
</reference>
<dbReference type="EMBL" id="JTEO01000004">
    <property type="protein sequence ID" value="MCQ6963021.1"/>
    <property type="molecule type" value="Genomic_DNA"/>
</dbReference>
<dbReference type="Pfam" id="PF13529">
    <property type="entry name" value="Peptidase_C39_2"/>
    <property type="match status" value="1"/>
</dbReference>
<keyword evidence="3" id="KW-1185">Reference proteome</keyword>
<dbReference type="InterPro" id="IPR025660">
    <property type="entry name" value="Pept_his_AS"/>
</dbReference>
<evidence type="ECO:0000313" key="3">
    <source>
        <dbReference type="Proteomes" id="UP001206983"/>
    </source>
</evidence>
<organism evidence="2 3">
    <name type="scientific">Methanolobus chelungpuianus</name>
    <dbReference type="NCBI Taxonomy" id="502115"/>
    <lineage>
        <taxon>Archaea</taxon>
        <taxon>Methanobacteriati</taxon>
        <taxon>Methanobacteriota</taxon>
        <taxon>Stenosarchaea group</taxon>
        <taxon>Methanomicrobia</taxon>
        <taxon>Methanosarcinales</taxon>
        <taxon>Methanosarcinaceae</taxon>
        <taxon>Methanolobus</taxon>
    </lineage>
</organism>
<dbReference type="Gene3D" id="3.90.70.10">
    <property type="entry name" value="Cysteine proteinases"/>
    <property type="match status" value="1"/>
</dbReference>
<comment type="caution">
    <text evidence="2">The sequence shown here is derived from an EMBL/GenBank/DDBJ whole genome shotgun (WGS) entry which is preliminary data.</text>
</comment>
<proteinExistence type="predicted"/>